<comment type="caution">
    <text evidence="1">The sequence shown here is derived from an EMBL/GenBank/DDBJ whole genome shotgun (WGS) entry which is preliminary data.</text>
</comment>
<evidence type="ECO:0000313" key="1">
    <source>
        <dbReference type="EMBL" id="KAH7853172.1"/>
    </source>
</evidence>
<reference evidence="1 2" key="1">
    <citation type="journal article" date="2021" name="Hortic Res">
        <title>High-quality reference genome and annotation aids understanding of berry development for evergreen blueberry (Vaccinium darrowii).</title>
        <authorList>
            <person name="Yu J."/>
            <person name="Hulse-Kemp A.M."/>
            <person name="Babiker E."/>
            <person name="Staton M."/>
        </authorList>
    </citation>
    <scope>NUCLEOTIDE SEQUENCE [LARGE SCALE GENOMIC DNA]</scope>
    <source>
        <strain evidence="2">cv. NJ 8807/NJ 8810</strain>
        <tissue evidence="1">Young leaf</tissue>
    </source>
</reference>
<proteinExistence type="predicted"/>
<evidence type="ECO:0000313" key="2">
    <source>
        <dbReference type="Proteomes" id="UP000828048"/>
    </source>
</evidence>
<gene>
    <name evidence="1" type="ORF">Vadar_034196</name>
</gene>
<keyword evidence="2" id="KW-1185">Reference proteome</keyword>
<organism evidence="1 2">
    <name type="scientific">Vaccinium darrowii</name>
    <dbReference type="NCBI Taxonomy" id="229202"/>
    <lineage>
        <taxon>Eukaryota</taxon>
        <taxon>Viridiplantae</taxon>
        <taxon>Streptophyta</taxon>
        <taxon>Embryophyta</taxon>
        <taxon>Tracheophyta</taxon>
        <taxon>Spermatophyta</taxon>
        <taxon>Magnoliopsida</taxon>
        <taxon>eudicotyledons</taxon>
        <taxon>Gunneridae</taxon>
        <taxon>Pentapetalae</taxon>
        <taxon>asterids</taxon>
        <taxon>Ericales</taxon>
        <taxon>Ericaceae</taxon>
        <taxon>Vaccinioideae</taxon>
        <taxon>Vaccinieae</taxon>
        <taxon>Vaccinium</taxon>
    </lineage>
</organism>
<sequence length="191" mass="21421">MLGRQVLVEMEWSVKAVMIPVISISFFGYFTSLRASPQEKTHTRTTITTSTSRTQTHYSTTPQFPLPTAAAAVGVPSFSEFSLSDLKATTNNFSPDYIVFESGERAPNQHAIIGGVEGGDEKDKAVRRMTRRPKMRELEEKAAVLTTYCDRSMWNAYQFAAVIKDLQNKVTSEQIAPLYLLGKSKFQSVRR</sequence>
<accession>A0ACB7YII0</accession>
<dbReference type="Proteomes" id="UP000828048">
    <property type="component" value="Chromosome 8"/>
</dbReference>
<protein>
    <submittedName>
        <fullName evidence="1">Uncharacterized protein</fullName>
    </submittedName>
</protein>
<dbReference type="EMBL" id="CM037158">
    <property type="protein sequence ID" value="KAH7853172.1"/>
    <property type="molecule type" value="Genomic_DNA"/>
</dbReference>
<name>A0ACB7YII0_9ERIC</name>